<evidence type="ECO:0000256" key="11">
    <source>
        <dbReference type="ARBA" id="ARBA00023196"/>
    </source>
</evidence>
<dbReference type="GO" id="GO:0046933">
    <property type="term" value="F:proton-transporting ATP synthase activity, rotational mechanism"/>
    <property type="evidence" value="ECO:0007669"/>
    <property type="project" value="InterPro"/>
</dbReference>
<evidence type="ECO:0000256" key="13">
    <source>
        <dbReference type="ARBA" id="ARBA00031669"/>
    </source>
</evidence>
<dbReference type="STRING" id="764103.G7DVJ4"/>
<proteinExistence type="inferred from homology"/>
<comment type="caution">
    <text evidence="15">The sequence shown here is derived from an EMBL/GenBank/DDBJ whole genome shotgun (WGS) entry which is preliminary data.</text>
</comment>
<dbReference type="InterPro" id="IPR020546">
    <property type="entry name" value="ATP_synth_F1_dsu/esu_N"/>
</dbReference>
<evidence type="ECO:0000256" key="2">
    <source>
        <dbReference type="ARBA" id="ARBA00005712"/>
    </source>
</evidence>
<dbReference type="PANTHER" id="PTHR13822:SF7">
    <property type="entry name" value="ATP SYNTHASE SUBUNIT DELTA, MITOCHONDRIAL"/>
    <property type="match status" value="1"/>
</dbReference>
<keyword evidence="7" id="KW-0809">Transit peptide</keyword>
<keyword evidence="4" id="KW-0813">Transport</keyword>
<keyword evidence="12" id="KW-0066">ATP synthesis</keyword>
<evidence type="ECO:0000259" key="14">
    <source>
        <dbReference type="Pfam" id="PF02823"/>
    </source>
</evidence>
<evidence type="ECO:0000256" key="8">
    <source>
        <dbReference type="ARBA" id="ARBA00023065"/>
    </source>
</evidence>
<dbReference type="InParanoid" id="G7DVJ4"/>
<protein>
    <recommendedName>
        <fullName evidence="3">ATP synthase subunit delta, mitochondrial</fullName>
    </recommendedName>
    <alternativeName>
        <fullName evidence="13">F-ATPase delta subunit</fullName>
    </alternativeName>
</protein>
<dbReference type="FunCoup" id="G7DVJ4">
    <property type="interactions" value="226"/>
</dbReference>
<evidence type="ECO:0000256" key="1">
    <source>
        <dbReference type="ARBA" id="ARBA00004273"/>
    </source>
</evidence>
<keyword evidence="5" id="KW-0375">Hydrogen ion transport</keyword>
<dbReference type="SUPFAM" id="SSF51344">
    <property type="entry name" value="Epsilon subunit of F1F0-ATP synthase N-terminal domain"/>
    <property type="match status" value="1"/>
</dbReference>
<sequence length="210" mass="23106">MIGPVMRNGLATASRRATVAPSTVLRRQPLLRRGYAEAASDKLRLSLVLPHEVIFESQEVLQVNLAAQSGDMGILANHVPSIESLKPGVVEVIEQNGQEAKKWFVSGGFANIHPSNLLTINAVEAYPLDQFSAEVCFCLQSAPASVKLKRSQAETDLQKKKQKRMQRSKSLKRSSLLSVHAKLSARVKSFTIFECIDALPCDLYAYLVSE</sequence>
<evidence type="ECO:0000256" key="4">
    <source>
        <dbReference type="ARBA" id="ARBA00022448"/>
    </source>
</evidence>
<dbReference type="HOGENOM" id="CLU_1310407_0_0_1"/>
<dbReference type="FunFam" id="2.60.15.10:FF:000003">
    <property type="entry name" value="ATP synthase subunit delta, mitochondrial"/>
    <property type="match status" value="1"/>
</dbReference>
<evidence type="ECO:0000256" key="3">
    <source>
        <dbReference type="ARBA" id="ARBA00016960"/>
    </source>
</evidence>
<evidence type="ECO:0000256" key="9">
    <source>
        <dbReference type="ARBA" id="ARBA00023128"/>
    </source>
</evidence>
<keyword evidence="16" id="KW-1185">Reference proteome</keyword>
<keyword evidence="10" id="KW-0472">Membrane</keyword>
<feature type="domain" description="ATP synthase F1 complex delta/epsilon subunit N-terminal" evidence="14">
    <location>
        <begin position="43"/>
        <end position="121"/>
    </location>
</feature>
<gene>
    <name evidence="15" type="primary">Mo01256</name>
    <name evidence="15" type="ORF">E5Q_01256</name>
</gene>
<keyword evidence="9" id="KW-0496">Mitochondrion</keyword>
<dbReference type="Proteomes" id="UP000009131">
    <property type="component" value="Unassembled WGS sequence"/>
</dbReference>
<organism evidence="15 16">
    <name type="scientific">Mixia osmundae (strain CBS 9802 / IAM 14324 / JCM 22182 / KY 12970)</name>
    <dbReference type="NCBI Taxonomy" id="764103"/>
    <lineage>
        <taxon>Eukaryota</taxon>
        <taxon>Fungi</taxon>
        <taxon>Dikarya</taxon>
        <taxon>Basidiomycota</taxon>
        <taxon>Pucciniomycotina</taxon>
        <taxon>Mixiomycetes</taxon>
        <taxon>Mixiales</taxon>
        <taxon>Mixiaceae</taxon>
        <taxon>Mixia</taxon>
    </lineage>
</organism>
<evidence type="ECO:0000256" key="6">
    <source>
        <dbReference type="ARBA" id="ARBA00022792"/>
    </source>
</evidence>
<dbReference type="AlphaFoldDB" id="G7DVJ4"/>
<accession>G7DVJ4</accession>
<dbReference type="CDD" id="cd12152">
    <property type="entry name" value="F1-ATPase_delta"/>
    <property type="match status" value="1"/>
</dbReference>
<reference evidence="15 16" key="1">
    <citation type="journal article" date="2011" name="J. Gen. Appl. Microbiol.">
        <title>Draft genome sequencing of the enigmatic basidiomycete Mixia osmundae.</title>
        <authorList>
            <person name="Nishida H."/>
            <person name="Nagatsuka Y."/>
            <person name="Sugiyama J."/>
        </authorList>
    </citation>
    <scope>NUCLEOTIDE SEQUENCE [LARGE SCALE GENOMIC DNA]</scope>
    <source>
        <strain evidence="16">CBS 9802 / IAM 14324 / JCM 22182 / KY 12970</strain>
    </source>
</reference>
<dbReference type="InterPro" id="IPR001469">
    <property type="entry name" value="ATP_synth_F1_dsu/esu"/>
</dbReference>
<name>G7DVJ4_MIXOS</name>
<dbReference type="eggNOG" id="KOG1758">
    <property type="taxonomic scope" value="Eukaryota"/>
</dbReference>
<evidence type="ECO:0000313" key="15">
    <source>
        <dbReference type="EMBL" id="GAA94604.1"/>
    </source>
</evidence>
<evidence type="ECO:0000256" key="12">
    <source>
        <dbReference type="ARBA" id="ARBA00023310"/>
    </source>
</evidence>
<comment type="subcellular location">
    <subcellularLocation>
        <location evidence="1">Mitochondrion inner membrane</location>
    </subcellularLocation>
</comment>
<evidence type="ECO:0000256" key="7">
    <source>
        <dbReference type="ARBA" id="ARBA00022946"/>
    </source>
</evidence>
<dbReference type="Pfam" id="PF02823">
    <property type="entry name" value="ATP-synt_DE_N"/>
    <property type="match status" value="1"/>
</dbReference>
<dbReference type="PANTHER" id="PTHR13822">
    <property type="entry name" value="ATP SYNTHASE DELTA/EPSILON CHAIN"/>
    <property type="match status" value="1"/>
</dbReference>
<evidence type="ECO:0000313" key="16">
    <source>
        <dbReference type="Proteomes" id="UP000009131"/>
    </source>
</evidence>
<dbReference type="EMBL" id="BABT02000044">
    <property type="protein sequence ID" value="GAA94604.1"/>
    <property type="molecule type" value="Genomic_DNA"/>
</dbReference>
<dbReference type="Gene3D" id="2.60.15.10">
    <property type="entry name" value="F0F1 ATP synthase delta/epsilon subunit, N-terminal"/>
    <property type="match status" value="1"/>
</dbReference>
<dbReference type="GO" id="GO:0005743">
    <property type="term" value="C:mitochondrial inner membrane"/>
    <property type="evidence" value="ECO:0007669"/>
    <property type="project" value="UniProtKB-SubCell"/>
</dbReference>
<evidence type="ECO:0000256" key="10">
    <source>
        <dbReference type="ARBA" id="ARBA00023136"/>
    </source>
</evidence>
<keyword evidence="11" id="KW-0139">CF(1)</keyword>
<dbReference type="HAMAP" id="MF_00530">
    <property type="entry name" value="ATP_synth_epsil_bac"/>
    <property type="match status" value="1"/>
</dbReference>
<comment type="similarity">
    <text evidence="2">Belongs to the ATPase epsilon chain family.</text>
</comment>
<keyword evidence="6" id="KW-0999">Mitochondrion inner membrane</keyword>
<dbReference type="GO" id="GO:0045259">
    <property type="term" value="C:proton-transporting ATP synthase complex"/>
    <property type="evidence" value="ECO:0007669"/>
    <property type="project" value="UniProtKB-KW"/>
</dbReference>
<dbReference type="InterPro" id="IPR036771">
    <property type="entry name" value="ATPsynth_dsu/esu_N"/>
</dbReference>
<evidence type="ECO:0000256" key="5">
    <source>
        <dbReference type="ARBA" id="ARBA00022781"/>
    </source>
</evidence>
<keyword evidence="8" id="KW-0406">Ion transport</keyword>
<dbReference type="OrthoDB" id="270171at2759"/>
<reference evidence="15 16" key="2">
    <citation type="journal article" date="2012" name="Open Biol.">
        <title>Characteristics of nucleosomes and linker DNA regions on the genome of the basidiomycete Mixia osmundae revealed by mono- and dinucleosome mapping.</title>
        <authorList>
            <person name="Nishida H."/>
            <person name="Kondo S."/>
            <person name="Matsumoto T."/>
            <person name="Suzuki Y."/>
            <person name="Yoshikawa H."/>
            <person name="Taylor T.D."/>
            <person name="Sugiyama J."/>
        </authorList>
    </citation>
    <scope>NUCLEOTIDE SEQUENCE [LARGE SCALE GENOMIC DNA]</scope>
    <source>
        <strain evidence="16">CBS 9802 / IAM 14324 / JCM 22182 / KY 12970</strain>
    </source>
</reference>